<reference evidence="10 11" key="1">
    <citation type="submission" date="2017-12" db="EMBL/GenBank/DDBJ databases">
        <title>Phylogenetic diversity of female urinary microbiome.</title>
        <authorList>
            <person name="Thomas-White K."/>
            <person name="Wolfe A.J."/>
        </authorList>
    </citation>
    <scope>NUCLEOTIDE SEQUENCE [LARGE SCALE GENOMIC DNA]</scope>
    <source>
        <strain evidence="10 11">UMB0119</strain>
    </source>
</reference>
<dbReference type="Gene3D" id="3.40.50.1820">
    <property type="entry name" value="alpha/beta hydrolase"/>
    <property type="match status" value="1"/>
</dbReference>
<dbReference type="RefSeq" id="WP_101540339.1">
    <property type="nucleotide sequence ID" value="NZ_PKGS01000003.1"/>
</dbReference>
<dbReference type="EC" id="3.4.11.5" evidence="3 7"/>
<evidence type="ECO:0000256" key="2">
    <source>
        <dbReference type="ARBA" id="ARBA00010088"/>
    </source>
</evidence>
<evidence type="ECO:0000256" key="3">
    <source>
        <dbReference type="ARBA" id="ARBA00012568"/>
    </source>
</evidence>
<dbReference type="PRINTS" id="PR00793">
    <property type="entry name" value="PROAMNOPTASE"/>
</dbReference>
<protein>
    <recommendedName>
        <fullName evidence="4 7">Proline iminopeptidase</fullName>
        <shortName evidence="7">PIP</shortName>
        <ecNumber evidence="3 7">3.4.11.5</ecNumber>
    </recommendedName>
    <alternativeName>
        <fullName evidence="6 7">Prolyl aminopeptidase</fullName>
    </alternativeName>
</protein>
<feature type="active site" description="Proton donor" evidence="8">
    <location>
        <position position="269"/>
    </location>
</feature>
<proteinExistence type="inferred from homology"/>
<dbReference type="NCBIfam" id="NF045945">
    <property type="entry name" value="ProImpepLactob"/>
    <property type="match status" value="1"/>
</dbReference>
<dbReference type="NCBIfam" id="TIGR01250">
    <property type="entry name" value="pro_imino_pep_2"/>
    <property type="match status" value="1"/>
</dbReference>
<gene>
    <name evidence="10" type="ORF">CYJ34_05635</name>
</gene>
<dbReference type="GO" id="GO:0016020">
    <property type="term" value="C:membrane"/>
    <property type="evidence" value="ECO:0007669"/>
    <property type="project" value="TreeGrafter"/>
</dbReference>
<evidence type="ECO:0000256" key="4">
    <source>
        <dbReference type="ARBA" id="ARBA00021843"/>
    </source>
</evidence>
<dbReference type="GO" id="GO:0004177">
    <property type="term" value="F:aminopeptidase activity"/>
    <property type="evidence" value="ECO:0007669"/>
    <property type="project" value="UniProtKB-KW"/>
</dbReference>
<feature type="domain" description="AB hydrolase-1" evidence="9">
    <location>
        <begin position="27"/>
        <end position="275"/>
    </location>
</feature>
<dbReference type="AlphaFoldDB" id="A0A2I1M989"/>
<evidence type="ECO:0000256" key="6">
    <source>
        <dbReference type="ARBA" id="ARBA00029605"/>
    </source>
</evidence>
<comment type="function">
    <text evidence="7">Releases the N-terminal proline from various substrates.</text>
</comment>
<feature type="active site" description="Nucleophile" evidence="8">
    <location>
        <position position="103"/>
    </location>
</feature>
<dbReference type="InterPro" id="IPR002410">
    <property type="entry name" value="Peptidase_S33"/>
</dbReference>
<evidence type="ECO:0000256" key="8">
    <source>
        <dbReference type="PIRSR" id="PIRSR005539-1"/>
    </source>
</evidence>
<keyword evidence="11" id="KW-1185">Reference proteome</keyword>
<dbReference type="GO" id="GO:0006508">
    <property type="term" value="P:proteolysis"/>
    <property type="evidence" value="ECO:0007669"/>
    <property type="project" value="UniProtKB-KW"/>
</dbReference>
<keyword evidence="7" id="KW-0031">Aminopeptidase</keyword>
<name>A0A2I1M989_9FIRM</name>
<dbReference type="InterPro" id="IPR000073">
    <property type="entry name" value="AB_hydrolase_1"/>
</dbReference>
<evidence type="ECO:0000256" key="7">
    <source>
        <dbReference type="PIRNR" id="PIRNR005539"/>
    </source>
</evidence>
<dbReference type="PANTHER" id="PTHR43798:SF33">
    <property type="entry name" value="HYDROLASE, PUTATIVE (AFU_ORTHOLOGUE AFUA_2G14860)-RELATED"/>
    <property type="match status" value="1"/>
</dbReference>
<comment type="caution">
    <text evidence="10">The sequence shown here is derived from an EMBL/GenBank/DDBJ whole genome shotgun (WGS) entry which is preliminary data.</text>
</comment>
<dbReference type="InterPro" id="IPR005945">
    <property type="entry name" value="Pro_imino_pep"/>
</dbReference>
<evidence type="ECO:0000313" key="11">
    <source>
        <dbReference type="Proteomes" id="UP000234335"/>
    </source>
</evidence>
<dbReference type="InterPro" id="IPR029058">
    <property type="entry name" value="AB_hydrolase_fold"/>
</dbReference>
<keyword evidence="7" id="KW-0645">Protease</keyword>
<evidence type="ECO:0000259" key="9">
    <source>
        <dbReference type="Pfam" id="PF00561"/>
    </source>
</evidence>
<sequence>MINEGYMPFKDYKTYYRIVNPEGKKTPLILIHGGPGSTHNYFEVFDEFAYENDRPIIMYDQIGCGNSFVDGDEDLFNADIWMEELISLRKYLDLDKAHILGQSWGGMLVILYALTKPEGVESIILSSTLSSAKLWRSEQIRRIAYMDDEYKSPLLDAEKTGNYSSKEYQQALEVFMQRYCAGPYDENAPECLTREKKSGSKSYVVGWGENEFSPTGTLAGYEVTDKLKEIEIPTLITSGAEDLCSPVIAKAMHDNIKNSKWELFPNSRHMPFVDEHNDYIKVLCKWLDEIDNK</sequence>
<keyword evidence="5 7" id="KW-0378">Hydrolase</keyword>
<dbReference type="SUPFAM" id="SSF53474">
    <property type="entry name" value="alpha/beta-Hydrolases"/>
    <property type="match status" value="1"/>
</dbReference>
<evidence type="ECO:0000313" key="10">
    <source>
        <dbReference type="EMBL" id="PKZ16678.1"/>
    </source>
</evidence>
<dbReference type="Proteomes" id="UP000234335">
    <property type="component" value="Unassembled WGS sequence"/>
</dbReference>
<dbReference type="InterPro" id="IPR050266">
    <property type="entry name" value="AB_hydrolase_sf"/>
</dbReference>
<organism evidence="10 11">
    <name type="scientific">Anaerococcus octavius</name>
    <dbReference type="NCBI Taxonomy" id="54007"/>
    <lineage>
        <taxon>Bacteria</taxon>
        <taxon>Bacillati</taxon>
        <taxon>Bacillota</taxon>
        <taxon>Tissierellia</taxon>
        <taxon>Tissierellales</taxon>
        <taxon>Peptoniphilaceae</taxon>
        <taxon>Anaerococcus</taxon>
    </lineage>
</organism>
<evidence type="ECO:0000256" key="1">
    <source>
        <dbReference type="ARBA" id="ARBA00001585"/>
    </source>
</evidence>
<dbReference type="EMBL" id="PKGS01000003">
    <property type="protein sequence ID" value="PKZ16678.1"/>
    <property type="molecule type" value="Genomic_DNA"/>
</dbReference>
<comment type="catalytic activity">
    <reaction evidence="1 7">
        <text>Release of N-terminal proline from a peptide.</text>
        <dbReference type="EC" id="3.4.11.5"/>
    </reaction>
</comment>
<dbReference type="PIRSF" id="PIRSF005539">
    <property type="entry name" value="Pept_S33_TRI_F1"/>
    <property type="match status" value="1"/>
</dbReference>
<feature type="active site" evidence="8">
    <location>
        <position position="242"/>
    </location>
</feature>
<evidence type="ECO:0000256" key="5">
    <source>
        <dbReference type="ARBA" id="ARBA00022801"/>
    </source>
</evidence>
<dbReference type="Pfam" id="PF00561">
    <property type="entry name" value="Abhydrolase_1"/>
    <property type="match status" value="1"/>
</dbReference>
<comment type="similarity">
    <text evidence="2 7">Belongs to the peptidase S33 family.</text>
</comment>
<accession>A0A2I1M989</accession>
<dbReference type="PANTHER" id="PTHR43798">
    <property type="entry name" value="MONOACYLGLYCEROL LIPASE"/>
    <property type="match status" value="1"/>
</dbReference>